<sequence length="96" mass="10806">MKTSEEIGLPYPAAPRGNYNIPIVFLPSSTTKLHLNAQNNAACEERNVRCEKISAFRTIWLHCVPPIKIAKPREDVCGTCERLRRDIVGAVTKEEK</sequence>
<gene>
    <name evidence="1" type="ORF">DPMN_145196</name>
</gene>
<dbReference type="Proteomes" id="UP000828390">
    <property type="component" value="Unassembled WGS sequence"/>
</dbReference>
<protein>
    <submittedName>
        <fullName evidence="1">Uncharacterized protein</fullName>
    </submittedName>
</protein>
<accession>A0A9D4J134</accession>
<organism evidence="1 2">
    <name type="scientific">Dreissena polymorpha</name>
    <name type="common">Zebra mussel</name>
    <name type="synonym">Mytilus polymorpha</name>
    <dbReference type="NCBI Taxonomy" id="45954"/>
    <lineage>
        <taxon>Eukaryota</taxon>
        <taxon>Metazoa</taxon>
        <taxon>Spiralia</taxon>
        <taxon>Lophotrochozoa</taxon>
        <taxon>Mollusca</taxon>
        <taxon>Bivalvia</taxon>
        <taxon>Autobranchia</taxon>
        <taxon>Heteroconchia</taxon>
        <taxon>Euheterodonta</taxon>
        <taxon>Imparidentia</taxon>
        <taxon>Neoheterodontei</taxon>
        <taxon>Myida</taxon>
        <taxon>Dreissenoidea</taxon>
        <taxon>Dreissenidae</taxon>
        <taxon>Dreissena</taxon>
    </lineage>
</organism>
<comment type="caution">
    <text evidence="1">The sequence shown here is derived from an EMBL/GenBank/DDBJ whole genome shotgun (WGS) entry which is preliminary data.</text>
</comment>
<reference evidence="1" key="2">
    <citation type="submission" date="2020-11" db="EMBL/GenBank/DDBJ databases">
        <authorList>
            <person name="McCartney M.A."/>
            <person name="Auch B."/>
            <person name="Kono T."/>
            <person name="Mallez S."/>
            <person name="Becker A."/>
            <person name="Gohl D.M."/>
            <person name="Silverstein K.A.T."/>
            <person name="Koren S."/>
            <person name="Bechman K.B."/>
            <person name="Herman A."/>
            <person name="Abrahante J.E."/>
            <person name="Garbe J."/>
        </authorList>
    </citation>
    <scope>NUCLEOTIDE SEQUENCE</scope>
    <source>
        <strain evidence="1">Duluth1</strain>
        <tissue evidence="1">Whole animal</tissue>
    </source>
</reference>
<dbReference type="AlphaFoldDB" id="A0A9D4J134"/>
<proteinExistence type="predicted"/>
<evidence type="ECO:0000313" key="2">
    <source>
        <dbReference type="Proteomes" id="UP000828390"/>
    </source>
</evidence>
<evidence type="ECO:0000313" key="1">
    <source>
        <dbReference type="EMBL" id="KAH3791707.1"/>
    </source>
</evidence>
<reference evidence="1" key="1">
    <citation type="journal article" date="2019" name="bioRxiv">
        <title>The Genome of the Zebra Mussel, Dreissena polymorpha: A Resource for Invasive Species Research.</title>
        <authorList>
            <person name="McCartney M.A."/>
            <person name="Auch B."/>
            <person name="Kono T."/>
            <person name="Mallez S."/>
            <person name="Zhang Y."/>
            <person name="Obille A."/>
            <person name="Becker A."/>
            <person name="Abrahante J.E."/>
            <person name="Garbe J."/>
            <person name="Badalamenti J.P."/>
            <person name="Herman A."/>
            <person name="Mangelson H."/>
            <person name="Liachko I."/>
            <person name="Sullivan S."/>
            <person name="Sone E.D."/>
            <person name="Koren S."/>
            <person name="Silverstein K.A.T."/>
            <person name="Beckman K.B."/>
            <person name="Gohl D.M."/>
        </authorList>
    </citation>
    <scope>NUCLEOTIDE SEQUENCE</scope>
    <source>
        <strain evidence="1">Duluth1</strain>
        <tissue evidence="1">Whole animal</tissue>
    </source>
</reference>
<name>A0A9D4J134_DREPO</name>
<keyword evidence="2" id="KW-1185">Reference proteome</keyword>
<dbReference type="EMBL" id="JAIWYP010000007">
    <property type="protein sequence ID" value="KAH3791707.1"/>
    <property type="molecule type" value="Genomic_DNA"/>
</dbReference>